<dbReference type="EMBL" id="CAUWAG010000014">
    <property type="protein sequence ID" value="CAJ2510348.1"/>
    <property type="molecule type" value="Genomic_DNA"/>
</dbReference>
<gene>
    <name evidence="2" type="ORF">KHLLAP_LOCUS10816</name>
</gene>
<reference evidence="2" key="1">
    <citation type="submission" date="2023-10" db="EMBL/GenBank/DDBJ databases">
        <authorList>
            <person name="Hackl T."/>
        </authorList>
    </citation>
    <scope>NUCLEOTIDE SEQUENCE</scope>
</reference>
<name>A0AAI8VTG6_9PEZI</name>
<comment type="caution">
    <text evidence="2">The sequence shown here is derived from an EMBL/GenBank/DDBJ whole genome shotgun (WGS) entry which is preliminary data.</text>
</comment>
<dbReference type="AlphaFoldDB" id="A0AAI8VTG6"/>
<accession>A0AAI8VTG6</accession>
<feature type="domain" description="Heterokaryon incompatibility" evidence="1">
    <location>
        <begin position="98"/>
        <end position="236"/>
    </location>
</feature>
<dbReference type="PANTHER" id="PTHR33112">
    <property type="entry name" value="DOMAIN PROTEIN, PUTATIVE-RELATED"/>
    <property type="match status" value="1"/>
</dbReference>
<evidence type="ECO:0000313" key="3">
    <source>
        <dbReference type="Proteomes" id="UP001295740"/>
    </source>
</evidence>
<dbReference type="InterPro" id="IPR010730">
    <property type="entry name" value="HET"/>
</dbReference>
<organism evidence="2 3">
    <name type="scientific">Anthostomella pinea</name>
    <dbReference type="NCBI Taxonomy" id="933095"/>
    <lineage>
        <taxon>Eukaryota</taxon>
        <taxon>Fungi</taxon>
        <taxon>Dikarya</taxon>
        <taxon>Ascomycota</taxon>
        <taxon>Pezizomycotina</taxon>
        <taxon>Sordariomycetes</taxon>
        <taxon>Xylariomycetidae</taxon>
        <taxon>Xylariales</taxon>
        <taxon>Xylariaceae</taxon>
        <taxon>Anthostomella</taxon>
    </lineage>
</organism>
<proteinExistence type="predicted"/>
<keyword evidence="3" id="KW-1185">Reference proteome</keyword>
<evidence type="ECO:0000259" key="1">
    <source>
        <dbReference type="Pfam" id="PF06985"/>
    </source>
</evidence>
<evidence type="ECO:0000313" key="2">
    <source>
        <dbReference type="EMBL" id="CAJ2510348.1"/>
    </source>
</evidence>
<dbReference type="Proteomes" id="UP001295740">
    <property type="component" value="Unassembled WGS sequence"/>
</dbReference>
<dbReference type="Pfam" id="PF06985">
    <property type="entry name" value="HET"/>
    <property type="match status" value="1"/>
</dbReference>
<sequence length="629" mass="70981">MVPRTALVVHRGAEEPPSSIQELPLVNYSKAPSQPVLLNHERVDYGPLRGWCEAIERFRDYPMDELQQLKSGGPDVLPVRVIDCHEHEIVSVQEPLDYFALSYVWGPASVAAQDPAPPGKSLPEHLPATVEDAMTVVKQLGYRYLWVDRYCLDQSDTAEFQAQLNQMADIYRHALATIIAAAGDSADYGLPGVSIRARARQPRIRIGAYTLWSSMTDPRKVVRETKWMTRAWTYQEGVFSANWIAFTDEQVFFQRSNRELANQERWWKVSCEMFPQGGLGAAVNCPLLAMFDNVWNNAGDIHRQLMRYTARDLTYQSDSIKGMLGLVKRCGVGPYPINHYLGVPVLGPLINHRKAIGRDPSRTWTLTEAFLVSMFWKSEGPGPRRPEFPSWSWAGWRAVYAAPSHGLLHLGLSFQSAVGFKLSVRVAEGLLDWEAMCRAKDWDLYEDISLLPHELYLQAPTVPLTVCRDPRSKLASWASGTAAHAADPETMKFCAIFQEADCDVLTEVSLVDAGVEQRIMDTGSISLKGILLRQRKEGMVEKPYYHDQVICCVLVVLEGQDGATRVGSLELRPENYFVRWKSNVQHRGAKEGHTWVAGQSKPYVECDECRQRAFRSIVDGRKEETIKLK</sequence>
<protein>
    <submittedName>
        <fullName evidence="2">Uu.00g050510.m01.CDS01</fullName>
    </submittedName>
</protein>
<dbReference type="PANTHER" id="PTHR33112:SF1">
    <property type="entry name" value="HETEROKARYON INCOMPATIBILITY DOMAIN-CONTAINING PROTEIN"/>
    <property type="match status" value="1"/>
</dbReference>